<feature type="non-terminal residue" evidence="2">
    <location>
        <position position="1"/>
    </location>
</feature>
<gene>
    <name evidence="2" type="ORF">Sangu_3234700</name>
</gene>
<comment type="similarity">
    <text evidence="1">Belongs to the caleosin family.</text>
</comment>
<comment type="caution">
    <text evidence="2">The sequence shown here is derived from an EMBL/GenBank/DDBJ whole genome shotgun (WGS) entry which is preliminary data.</text>
</comment>
<accession>A0AAW2JH94</accession>
<name>A0AAW2JH94_9LAMI</name>
<proteinExistence type="inferred from homology"/>
<reference evidence="2" key="2">
    <citation type="journal article" date="2024" name="Plant">
        <title>Genomic evolution and insights into agronomic trait innovations of Sesamum species.</title>
        <authorList>
            <person name="Miao H."/>
            <person name="Wang L."/>
            <person name="Qu L."/>
            <person name="Liu H."/>
            <person name="Sun Y."/>
            <person name="Le M."/>
            <person name="Wang Q."/>
            <person name="Wei S."/>
            <person name="Zheng Y."/>
            <person name="Lin W."/>
            <person name="Duan Y."/>
            <person name="Cao H."/>
            <person name="Xiong S."/>
            <person name="Wang X."/>
            <person name="Wei L."/>
            <person name="Li C."/>
            <person name="Ma Q."/>
            <person name="Ju M."/>
            <person name="Zhao R."/>
            <person name="Li G."/>
            <person name="Mu C."/>
            <person name="Tian Q."/>
            <person name="Mei H."/>
            <person name="Zhang T."/>
            <person name="Gao T."/>
            <person name="Zhang H."/>
        </authorList>
    </citation>
    <scope>NUCLEOTIDE SEQUENCE</scope>
    <source>
        <strain evidence="2">G01</strain>
    </source>
</reference>
<dbReference type="GO" id="GO:0004497">
    <property type="term" value="F:monooxygenase activity"/>
    <property type="evidence" value="ECO:0007669"/>
    <property type="project" value="TreeGrafter"/>
</dbReference>
<dbReference type="EMBL" id="JACGWK010000998">
    <property type="protein sequence ID" value="KAL0293616.1"/>
    <property type="molecule type" value="Genomic_DNA"/>
</dbReference>
<dbReference type="GO" id="GO:0005509">
    <property type="term" value="F:calcium ion binding"/>
    <property type="evidence" value="ECO:0007669"/>
    <property type="project" value="TreeGrafter"/>
</dbReference>
<dbReference type="PANTHER" id="PTHR31495">
    <property type="entry name" value="PEROXYGENASE 3-RELATED"/>
    <property type="match status" value="1"/>
</dbReference>
<dbReference type="AlphaFoldDB" id="A0AAW2JH94"/>
<evidence type="ECO:0000256" key="1">
    <source>
        <dbReference type="ARBA" id="ARBA00006765"/>
    </source>
</evidence>
<evidence type="ECO:0000313" key="2">
    <source>
        <dbReference type="EMBL" id="KAL0293616.1"/>
    </source>
</evidence>
<protein>
    <submittedName>
        <fullName evidence="2">Peroxygenase</fullName>
    </submittedName>
</protein>
<dbReference type="Pfam" id="PF05042">
    <property type="entry name" value="Caleosin"/>
    <property type="match status" value="1"/>
</dbReference>
<dbReference type="PANTHER" id="PTHR31495:SF50">
    <property type="entry name" value="PEROXYGENASE 1"/>
    <property type="match status" value="1"/>
</dbReference>
<organism evidence="2">
    <name type="scientific">Sesamum angustifolium</name>
    <dbReference type="NCBI Taxonomy" id="2727405"/>
    <lineage>
        <taxon>Eukaryota</taxon>
        <taxon>Viridiplantae</taxon>
        <taxon>Streptophyta</taxon>
        <taxon>Embryophyta</taxon>
        <taxon>Tracheophyta</taxon>
        <taxon>Spermatophyta</taxon>
        <taxon>Magnoliopsida</taxon>
        <taxon>eudicotyledons</taxon>
        <taxon>Gunneridae</taxon>
        <taxon>Pentapetalae</taxon>
        <taxon>asterids</taxon>
        <taxon>lamiids</taxon>
        <taxon>Lamiales</taxon>
        <taxon>Pedaliaceae</taxon>
        <taxon>Sesamum</taxon>
    </lineage>
</organism>
<dbReference type="InterPro" id="IPR007736">
    <property type="entry name" value="Caleosin-related"/>
</dbReference>
<sequence length="81" mass="9596">KYGHTFPDKLTLRELWNLSEGNRVSFDFFGWLLNKGEWALLYILARDEDGFLSKEAIRRCYDGSLFEYCARIQRGAQEKLE</sequence>
<reference evidence="2" key="1">
    <citation type="submission" date="2020-06" db="EMBL/GenBank/DDBJ databases">
        <authorList>
            <person name="Li T."/>
            <person name="Hu X."/>
            <person name="Zhang T."/>
            <person name="Song X."/>
            <person name="Zhang H."/>
            <person name="Dai N."/>
            <person name="Sheng W."/>
            <person name="Hou X."/>
            <person name="Wei L."/>
        </authorList>
    </citation>
    <scope>NUCLEOTIDE SEQUENCE</scope>
    <source>
        <strain evidence="2">G01</strain>
        <tissue evidence="2">Leaf</tissue>
    </source>
</reference>